<keyword evidence="1" id="KW-0472">Membrane</keyword>
<dbReference type="AlphaFoldDB" id="A0A430JYL6"/>
<name>A0A430JYL6_9FLAO</name>
<comment type="caution">
    <text evidence="2">The sequence shown here is derived from an EMBL/GenBank/DDBJ whole genome shotgun (WGS) entry which is preliminary data.</text>
</comment>
<feature type="transmembrane region" description="Helical" evidence="1">
    <location>
        <begin position="119"/>
        <end position="135"/>
    </location>
</feature>
<keyword evidence="3" id="KW-1185">Reference proteome</keyword>
<evidence type="ECO:0000313" key="3">
    <source>
        <dbReference type="Proteomes" id="UP000267585"/>
    </source>
</evidence>
<sequence length="163" mass="18738">MSNAKTLTFKRILFSLSITHSAVTAGILLFILFIFITTNDLILGFPTGNTAFVYLVPLIAMIAYFGSNYYFQKKLAQIPKNNSLRKKVVHYQQTCMVRFAILDMATFFSAIVFMLRSNVFYLVISLLLLLYLIKLRPTKVRLIEDLALSKEDKLQLENEDRPL</sequence>
<dbReference type="OrthoDB" id="1151358at2"/>
<gene>
    <name evidence="2" type="ORF">EHW67_16660</name>
</gene>
<dbReference type="EMBL" id="RQPJ01000021">
    <property type="protein sequence ID" value="RTE51838.1"/>
    <property type="molecule type" value="Genomic_DNA"/>
</dbReference>
<keyword evidence="1" id="KW-0812">Transmembrane</keyword>
<organism evidence="2 3">
    <name type="scientific">Arenibacter aquaticus</name>
    <dbReference type="NCBI Taxonomy" id="2489054"/>
    <lineage>
        <taxon>Bacteria</taxon>
        <taxon>Pseudomonadati</taxon>
        <taxon>Bacteroidota</taxon>
        <taxon>Flavobacteriia</taxon>
        <taxon>Flavobacteriales</taxon>
        <taxon>Flavobacteriaceae</taxon>
        <taxon>Arenibacter</taxon>
    </lineage>
</organism>
<evidence type="ECO:0000313" key="2">
    <source>
        <dbReference type="EMBL" id="RTE51838.1"/>
    </source>
</evidence>
<dbReference type="RefSeq" id="WP_126163523.1">
    <property type="nucleotide sequence ID" value="NZ_RQPJ01000021.1"/>
</dbReference>
<feature type="transmembrane region" description="Helical" evidence="1">
    <location>
        <begin position="95"/>
        <end position="113"/>
    </location>
</feature>
<dbReference type="Proteomes" id="UP000267585">
    <property type="component" value="Unassembled WGS sequence"/>
</dbReference>
<protein>
    <submittedName>
        <fullName evidence="2">Uncharacterized protein</fullName>
    </submittedName>
</protein>
<feature type="transmembrane region" description="Helical" evidence="1">
    <location>
        <begin position="51"/>
        <end position="71"/>
    </location>
</feature>
<keyword evidence="1" id="KW-1133">Transmembrane helix</keyword>
<proteinExistence type="predicted"/>
<reference evidence="2 3" key="1">
    <citation type="submission" date="2018-11" db="EMBL/GenBank/DDBJ databases">
        <title>Arenibacter aquaticus sp.nov., a marine bacterium isolated from surface seawater in the South China Sea.</title>
        <authorList>
            <person name="Guo J."/>
            <person name="Sun J."/>
        </authorList>
    </citation>
    <scope>NUCLEOTIDE SEQUENCE [LARGE SCALE GENOMIC DNA]</scope>
    <source>
        <strain evidence="2 3">GUO666</strain>
    </source>
</reference>
<feature type="transmembrane region" description="Helical" evidence="1">
    <location>
        <begin position="12"/>
        <end position="36"/>
    </location>
</feature>
<accession>A0A430JYL6</accession>
<evidence type="ECO:0000256" key="1">
    <source>
        <dbReference type="SAM" id="Phobius"/>
    </source>
</evidence>